<dbReference type="GO" id="GO:0005506">
    <property type="term" value="F:iron ion binding"/>
    <property type="evidence" value="ECO:0007669"/>
    <property type="project" value="InterPro"/>
</dbReference>
<feature type="binding site" description="covalent" evidence="8">
    <location>
        <position position="33"/>
    </location>
    <ligand>
        <name>heme c</name>
        <dbReference type="ChEBI" id="CHEBI:61717"/>
        <label>1</label>
    </ligand>
</feature>
<keyword evidence="4 9" id="KW-0479">Metal-binding</keyword>
<feature type="binding site" description="covalent" evidence="8">
    <location>
        <position position="125"/>
    </location>
    <ligand>
        <name>heme c</name>
        <dbReference type="ChEBI" id="CHEBI:61717"/>
        <label>2</label>
    </ligand>
</feature>
<dbReference type="RefSeq" id="WP_131445013.1">
    <property type="nucleotide sequence ID" value="NZ_SJZB01000014.1"/>
</dbReference>
<feature type="binding site" description="axial binding residue" evidence="9">
    <location>
        <position position="168"/>
    </location>
    <ligand>
        <name>heme c</name>
        <dbReference type="ChEBI" id="CHEBI:61717"/>
        <label>2</label>
    </ligand>
    <ligandPart>
        <name>Fe</name>
        <dbReference type="ChEBI" id="CHEBI:18248"/>
    </ligandPart>
</feature>
<comment type="PTM">
    <text evidence="8">Binds 2 heme c groups covalently per subunit.</text>
</comment>
<feature type="signal peptide" evidence="10">
    <location>
        <begin position="1"/>
        <end position="22"/>
    </location>
</feature>
<dbReference type="Proteomes" id="UP000295443">
    <property type="component" value="Unassembled WGS sequence"/>
</dbReference>
<keyword evidence="7 9" id="KW-0408">Iron</keyword>
<dbReference type="GO" id="GO:0009055">
    <property type="term" value="F:electron transfer activity"/>
    <property type="evidence" value="ECO:0007669"/>
    <property type="project" value="InterPro"/>
</dbReference>
<dbReference type="PANTHER" id="PTHR33751:SF9">
    <property type="entry name" value="CYTOCHROME C4"/>
    <property type="match status" value="1"/>
</dbReference>
<dbReference type="PROSITE" id="PS51007">
    <property type="entry name" value="CYTC"/>
    <property type="match status" value="2"/>
</dbReference>
<dbReference type="GO" id="GO:0042597">
    <property type="term" value="C:periplasmic space"/>
    <property type="evidence" value="ECO:0007669"/>
    <property type="project" value="UniProtKB-SubCell"/>
</dbReference>
<protein>
    <recommendedName>
        <fullName evidence="11">Cytochrome c domain-containing protein</fullName>
    </recommendedName>
</protein>
<feature type="domain" description="Cytochrome c" evidence="11">
    <location>
        <begin position="20"/>
        <end position="99"/>
    </location>
</feature>
<feature type="domain" description="Cytochrome c" evidence="11">
    <location>
        <begin position="110"/>
        <end position="191"/>
    </location>
</feature>
<keyword evidence="2" id="KW-0813">Transport</keyword>
<feature type="binding site" description="axial binding residue" evidence="9">
    <location>
        <position position="76"/>
    </location>
    <ligand>
        <name>heme c</name>
        <dbReference type="ChEBI" id="CHEBI:61717"/>
        <label>1</label>
    </ligand>
    <ligandPart>
        <name>Fe</name>
        <dbReference type="ChEBI" id="CHEBI:18248"/>
    </ligandPart>
</feature>
<dbReference type="SUPFAM" id="SSF46626">
    <property type="entry name" value="Cytochrome c"/>
    <property type="match status" value="2"/>
</dbReference>
<proteinExistence type="predicted"/>
<evidence type="ECO:0000256" key="6">
    <source>
        <dbReference type="ARBA" id="ARBA00022982"/>
    </source>
</evidence>
<keyword evidence="10" id="KW-0732">Signal</keyword>
<comment type="caution">
    <text evidence="12">The sequence shown here is derived from an EMBL/GenBank/DDBJ whole genome shotgun (WGS) entry which is preliminary data.</text>
</comment>
<dbReference type="GO" id="GO:0020037">
    <property type="term" value="F:heme binding"/>
    <property type="evidence" value="ECO:0007669"/>
    <property type="project" value="InterPro"/>
</dbReference>
<evidence type="ECO:0000256" key="9">
    <source>
        <dbReference type="PIRSR" id="PIRSR000005-2"/>
    </source>
</evidence>
<feature type="chain" id="PRO_5020305000" description="Cytochrome c domain-containing protein" evidence="10">
    <location>
        <begin position="23"/>
        <end position="192"/>
    </location>
</feature>
<feature type="binding site" description="covalent" evidence="8">
    <location>
        <position position="36"/>
    </location>
    <ligand>
        <name>heme c</name>
        <dbReference type="ChEBI" id="CHEBI:61717"/>
        <label>1</label>
    </ligand>
</feature>
<evidence type="ECO:0000256" key="8">
    <source>
        <dbReference type="PIRSR" id="PIRSR000005-1"/>
    </source>
</evidence>
<dbReference type="PANTHER" id="PTHR33751">
    <property type="entry name" value="CBB3-TYPE CYTOCHROME C OXIDASE SUBUNIT FIXP"/>
    <property type="match status" value="1"/>
</dbReference>
<name>A0A4R1BIL6_9PROT</name>
<evidence type="ECO:0000313" key="12">
    <source>
        <dbReference type="EMBL" id="TCJ17130.1"/>
    </source>
</evidence>
<comment type="subcellular location">
    <subcellularLocation>
        <location evidence="1">Periplasm</location>
    </subcellularLocation>
</comment>
<keyword evidence="5" id="KW-0574">Periplasm</keyword>
<organism evidence="12 13">
    <name type="scientific">Parasulfuritortus cantonensis</name>
    <dbReference type="NCBI Taxonomy" id="2528202"/>
    <lineage>
        <taxon>Bacteria</taxon>
        <taxon>Pseudomonadati</taxon>
        <taxon>Pseudomonadota</taxon>
        <taxon>Betaproteobacteria</taxon>
        <taxon>Nitrosomonadales</taxon>
        <taxon>Thiobacillaceae</taxon>
        <taxon>Parasulfuritortus</taxon>
    </lineage>
</organism>
<dbReference type="PIRSF" id="PIRSF000005">
    <property type="entry name" value="Cytochrome_c4"/>
    <property type="match status" value="1"/>
</dbReference>
<keyword evidence="13" id="KW-1185">Reference proteome</keyword>
<dbReference type="PROSITE" id="PS51257">
    <property type="entry name" value="PROKAR_LIPOPROTEIN"/>
    <property type="match status" value="1"/>
</dbReference>
<accession>A0A4R1BIL6</accession>
<dbReference type="OrthoDB" id="8526831at2"/>
<evidence type="ECO:0000256" key="1">
    <source>
        <dbReference type="ARBA" id="ARBA00004418"/>
    </source>
</evidence>
<evidence type="ECO:0000256" key="4">
    <source>
        <dbReference type="ARBA" id="ARBA00022723"/>
    </source>
</evidence>
<keyword evidence="6" id="KW-0249">Electron transport</keyword>
<dbReference type="InterPro" id="IPR050597">
    <property type="entry name" value="Cytochrome_c_Oxidase_Subunit"/>
</dbReference>
<dbReference type="Gene3D" id="1.10.760.10">
    <property type="entry name" value="Cytochrome c-like domain"/>
    <property type="match status" value="2"/>
</dbReference>
<dbReference type="EMBL" id="SJZB01000014">
    <property type="protein sequence ID" value="TCJ17130.1"/>
    <property type="molecule type" value="Genomic_DNA"/>
</dbReference>
<feature type="binding site" description="covalent" evidence="8">
    <location>
        <position position="122"/>
    </location>
    <ligand>
        <name>heme c</name>
        <dbReference type="ChEBI" id="CHEBI:61717"/>
        <label>2</label>
    </ligand>
</feature>
<evidence type="ECO:0000256" key="5">
    <source>
        <dbReference type="ARBA" id="ARBA00022764"/>
    </source>
</evidence>
<keyword evidence="3 8" id="KW-0349">Heme</keyword>
<feature type="binding site" description="axial binding residue" evidence="9">
    <location>
        <position position="126"/>
    </location>
    <ligand>
        <name>heme c</name>
        <dbReference type="ChEBI" id="CHEBI:61717"/>
        <label>2</label>
    </ligand>
    <ligandPart>
        <name>Fe</name>
        <dbReference type="ChEBI" id="CHEBI:18248"/>
    </ligandPart>
</feature>
<dbReference type="InterPro" id="IPR024167">
    <property type="entry name" value="Cytochrome_c4-like"/>
</dbReference>
<evidence type="ECO:0000256" key="10">
    <source>
        <dbReference type="SAM" id="SignalP"/>
    </source>
</evidence>
<dbReference type="AlphaFoldDB" id="A0A4R1BIL6"/>
<evidence type="ECO:0000256" key="7">
    <source>
        <dbReference type="ARBA" id="ARBA00023004"/>
    </source>
</evidence>
<dbReference type="InterPro" id="IPR036909">
    <property type="entry name" value="Cyt_c-like_dom_sf"/>
</dbReference>
<sequence>MRKQFVVVGVLAGLSCLGVAEAADNMEGLARTCFNCHGTGGVSAGTSMPSIAGLPEAYLKSVMLEWKRGERASANMTRLVKGYTDDEIAGLAAYFAKQPWTPVPQPAAKAVLAKGRKATERCESCHGATGGQPDEDDVPKLNGQWAKYLELELAKYRDDSFQMTHKRMIRNARKMGAGDVEAAAGFYGAQGK</sequence>
<evidence type="ECO:0000313" key="13">
    <source>
        <dbReference type="Proteomes" id="UP000295443"/>
    </source>
</evidence>
<evidence type="ECO:0000259" key="11">
    <source>
        <dbReference type="PROSITE" id="PS51007"/>
    </source>
</evidence>
<evidence type="ECO:0000256" key="2">
    <source>
        <dbReference type="ARBA" id="ARBA00022448"/>
    </source>
</evidence>
<evidence type="ECO:0000256" key="3">
    <source>
        <dbReference type="ARBA" id="ARBA00022617"/>
    </source>
</evidence>
<gene>
    <name evidence="12" type="ORF">EZJ19_04050</name>
</gene>
<dbReference type="InterPro" id="IPR009056">
    <property type="entry name" value="Cyt_c-like_dom"/>
</dbReference>
<reference evidence="12 13" key="1">
    <citation type="submission" date="2019-03" db="EMBL/GenBank/DDBJ databases">
        <title>Genome sequence of Thiobacillaceae bacterium LSR1, a sulfur-oxidizing bacterium isolated from freshwater sediment.</title>
        <authorList>
            <person name="Li S."/>
        </authorList>
    </citation>
    <scope>NUCLEOTIDE SEQUENCE [LARGE SCALE GENOMIC DNA]</scope>
    <source>
        <strain evidence="12 13">LSR1</strain>
    </source>
</reference>
<feature type="binding site" description="axial binding residue" evidence="9">
    <location>
        <position position="37"/>
    </location>
    <ligand>
        <name>heme c</name>
        <dbReference type="ChEBI" id="CHEBI:61717"/>
        <label>1</label>
    </ligand>
    <ligandPart>
        <name>Fe</name>
        <dbReference type="ChEBI" id="CHEBI:18248"/>
    </ligandPart>
</feature>